<keyword evidence="2" id="KW-1185">Reference proteome</keyword>
<protein>
    <submittedName>
        <fullName evidence="1">Uncharacterized protein</fullName>
    </submittedName>
</protein>
<sequence length="60" mass="7312">MSLFAPALLDIVYLIIYLPETAKEHREKKGRKHSPWREARQWEEWHGKAAQIEREKQRQK</sequence>
<organism evidence="1 2">
    <name type="scientific">Byssothecium circinans</name>
    <dbReference type="NCBI Taxonomy" id="147558"/>
    <lineage>
        <taxon>Eukaryota</taxon>
        <taxon>Fungi</taxon>
        <taxon>Dikarya</taxon>
        <taxon>Ascomycota</taxon>
        <taxon>Pezizomycotina</taxon>
        <taxon>Dothideomycetes</taxon>
        <taxon>Pleosporomycetidae</taxon>
        <taxon>Pleosporales</taxon>
        <taxon>Massarineae</taxon>
        <taxon>Massarinaceae</taxon>
        <taxon>Byssothecium</taxon>
    </lineage>
</organism>
<proteinExistence type="predicted"/>
<evidence type="ECO:0000313" key="2">
    <source>
        <dbReference type="Proteomes" id="UP000800035"/>
    </source>
</evidence>
<gene>
    <name evidence="1" type="ORF">CC80DRAFT_495552</name>
</gene>
<reference evidence="1" key="1">
    <citation type="journal article" date="2020" name="Stud. Mycol.">
        <title>101 Dothideomycetes genomes: a test case for predicting lifestyles and emergence of pathogens.</title>
        <authorList>
            <person name="Haridas S."/>
            <person name="Albert R."/>
            <person name="Binder M."/>
            <person name="Bloem J."/>
            <person name="Labutti K."/>
            <person name="Salamov A."/>
            <person name="Andreopoulos B."/>
            <person name="Baker S."/>
            <person name="Barry K."/>
            <person name="Bills G."/>
            <person name="Bluhm B."/>
            <person name="Cannon C."/>
            <person name="Castanera R."/>
            <person name="Culley D."/>
            <person name="Daum C."/>
            <person name="Ezra D."/>
            <person name="Gonzalez J."/>
            <person name="Henrissat B."/>
            <person name="Kuo A."/>
            <person name="Liang C."/>
            <person name="Lipzen A."/>
            <person name="Lutzoni F."/>
            <person name="Magnuson J."/>
            <person name="Mondo S."/>
            <person name="Nolan M."/>
            <person name="Ohm R."/>
            <person name="Pangilinan J."/>
            <person name="Park H.-J."/>
            <person name="Ramirez L."/>
            <person name="Alfaro M."/>
            <person name="Sun H."/>
            <person name="Tritt A."/>
            <person name="Yoshinaga Y."/>
            <person name="Zwiers L.-H."/>
            <person name="Turgeon B."/>
            <person name="Goodwin S."/>
            <person name="Spatafora J."/>
            <person name="Crous P."/>
            <person name="Grigoriev I."/>
        </authorList>
    </citation>
    <scope>NUCLEOTIDE SEQUENCE</scope>
    <source>
        <strain evidence="1">CBS 675.92</strain>
    </source>
</reference>
<dbReference type="EMBL" id="ML977012">
    <property type="protein sequence ID" value="KAF1952214.1"/>
    <property type="molecule type" value="Genomic_DNA"/>
</dbReference>
<name>A0A6A5TJ90_9PLEO</name>
<accession>A0A6A5TJ90</accession>
<dbReference type="Proteomes" id="UP000800035">
    <property type="component" value="Unassembled WGS sequence"/>
</dbReference>
<evidence type="ECO:0000313" key="1">
    <source>
        <dbReference type="EMBL" id="KAF1952214.1"/>
    </source>
</evidence>
<dbReference type="AlphaFoldDB" id="A0A6A5TJ90"/>